<dbReference type="SUPFAM" id="SSF46785">
    <property type="entry name" value="Winged helix' DNA-binding domain"/>
    <property type="match status" value="1"/>
</dbReference>
<dbReference type="InterPro" id="IPR036390">
    <property type="entry name" value="WH_DNA-bd_sf"/>
</dbReference>
<dbReference type="GeneID" id="67178670"/>
<accession>A0A8T8WAF0</accession>
<protein>
    <submittedName>
        <fullName evidence="1">Transcriptional regulator</fullName>
    </submittedName>
</protein>
<sequence length="136" mass="15028">MTRTTLIVTVGSLADVEARSRDAMERALSGDEPSADAPRRITFETADELARVFSPRAIELLRTIASEEPGSMREAARLVGRDIKDVSRNLDRLAEYDVIEFVEEGRSKRPVVPYDDIRIDLGLRDHDGSTSEPAGA</sequence>
<dbReference type="EMBL" id="CP081958">
    <property type="protein sequence ID" value="QZP36817.1"/>
    <property type="molecule type" value="Genomic_DNA"/>
</dbReference>
<keyword evidence="2" id="KW-1185">Reference proteome</keyword>
<dbReference type="RefSeq" id="WP_222606635.1">
    <property type="nucleotide sequence ID" value="NZ_CP081958.1"/>
</dbReference>
<evidence type="ECO:0000313" key="1">
    <source>
        <dbReference type="EMBL" id="QZP36817.1"/>
    </source>
</evidence>
<dbReference type="Gene3D" id="1.10.10.10">
    <property type="entry name" value="Winged helix-like DNA-binding domain superfamily/Winged helix DNA-binding domain"/>
    <property type="match status" value="1"/>
</dbReference>
<evidence type="ECO:0000313" key="2">
    <source>
        <dbReference type="Proteomes" id="UP000826254"/>
    </source>
</evidence>
<gene>
    <name evidence="1" type="ORF">K6T50_10970</name>
</gene>
<reference evidence="1 2" key="1">
    <citation type="journal article" date="2021" name="Int. J. Syst. Evol. Microbiol.">
        <title>Halobaculum halophilum sp. nov. and Halobaculum salinum sp. nov., isolated from salt lake and saline soil.</title>
        <authorList>
            <person name="Cui H.L."/>
            <person name="Shi X.W."/>
            <person name="Yin X.M."/>
            <person name="Yang X.Y."/>
            <person name="Hou J."/>
            <person name="Zhu L."/>
        </authorList>
    </citation>
    <scope>NUCLEOTIDE SEQUENCE [LARGE SCALE GENOMIC DNA]</scope>
    <source>
        <strain evidence="1 2">NBRC 109044</strain>
    </source>
</reference>
<dbReference type="AlphaFoldDB" id="A0A8T8WAF0"/>
<proteinExistence type="predicted"/>
<name>A0A8T8WAF0_9EURY</name>
<dbReference type="Proteomes" id="UP000826254">
    <property type="component" value="Chromosome"/>
</dbReference>
<dbReference type="KEGG" id="hmp:K6T50_10970"/>
<organism evidence="1 2">
    <name type="scientific">Halobaculum magnesiiphilum</name>
    <dbReference type="NCBI Taxonomy" id="1017351"/>
    <lineage>
        <taxon>Archaea</taxon>
        <taxon>Methanobacteriati</taxon>
        <taxon>Methanobacteriota</taxon>
        <taxon>Stenosarchaea group</taxon>
        <taxon>Halobacteria</taxon>
        <taxon>Halobacteriales</taxon>
        <taxon>Haloferacaceae</taxon>
        <taxon>Halobaculum</taxon>
    </lineage>
</organism>
<dbReference type="Pfam" id="PF25212">
    <property type="entry name" value="HVO_A0114"/>
    <property type="match status" value="1"/>
</dbReference>
<dbReference type="InterPro" id="IPR036388">
    <property type="entry name" value="WH-like_DNA-bd_sf"/>
</dbReference>